<dbReference type="Proteomes" id="UP000536534">
    <property type="component" value="Unassembled WGS sequence"/>
</dbReference>
<dbReference type="InterPro" id="IPR022838">
    <property type="entry name" value="GTP_cyclohydrolase_FolE2"/>
</dbReference>
<protein>
    <recommendedName>
        <fullName evidence="2">GTP cyclohydrolase FolE2</fullName>
        <ecNumber evidence="2">3.5.4.16</ecNumber>
    </recommendedName>
</protein>
<accession>A0A7X7LU73</accession>
<dbReference type="NCBIfam" id="NF010200">
    <property type="entry name" value="PRK13674.1-1"/>
    <property type="match status" value="1"/>
</dbReference>
<comment type="function">
    <text evidence="2">Converts GTP to 7,8-dihydroneopterin triphosphate.</text>
</comment>
<dbReference type="RefSeq" id="WP_068807124.1">
    <property type="nucleotide sequence ID" value="NZ_MBFM01000003.1"/>
</dbReference>
<dbReference type="PANTHER" id="PTHR36445:SF1">
    <property type="entry name" value="GTP CYCLOHYDROLASE MPTA"/>
    <property type="match status" value="1"/>
</dbReference>
<feature type="site" description="May be catalytically important" evidence="2">
    <location>
        <position position="154"/>
    </location>
</feature>
<dbReference type="Pfam" id="PF02649">
    <property type="entry name" value="GCHY-1"/>
    <property type="match status" value="1"/>
</dbReference>
<dbReference type="EMBL" id="JAAYYV010000062">
    <property type="protein sequence ID" value="NLF53257.1"/>
    <property type="molecule type" value="Genomic_DNA"/>
</dbReference>
<dbReference type="GO" id="GO:0046654">
    <property type="term" value="P:tetrahydrofolate biosynthetic process"/>
    <property type="evidence" value="ECO:0007669"/>
    <property type="project" value="UniProtKB-UniRule"/>
</dbReference>
<evidence type="ECO:0000256" key="1">
    <source>
        <dbReference type="ARBA" id="ARBA00022801"/>
    </source>
</evidence>
<dbReference type="OrthoDB" id="9774824at2"/>
<evidence type="ECO:0000256" key="2">
    <source>
        <dbReference type="HAMAP-Rule" id="MF_01527"/>
    </source>
</evidence>
<keyword evidence="1 2" id="KW-0378">Hydrolase</keyword>
<dbReference type="Gene3D" id="3.10.270.10">
    <property type="entry name" value="Urate Oxidase"/>
    <property type="match status" value="1"/>
</dbReference>
<comment type="catalytic activity">
    <reaction evidence="2">
        <text>GTP + H2O = 7,8-dihydroneopterin 3'-triphosphate + formate + H(+)</text>
        <dbReference type="Rhea" id="RHEA:17473"/>
        <dbReference type="ChEBI" id="CHEBI:15377"/>
        <dbReference type="ChEBI" id="CHEBI:15378"/>
        <dbReference type="ChEBI" id="CHEBI:15740"/>
        <dbReference type="ChEBI" id="CHEBI:37565"/>
        <dbReference type="ChEBI" id="CHEBI:58462"/>
        <dbReference type="EC" id="3.5.4.16"/>
    </reaction>
</comment>
<reference evidence="3 4" key="1">
    <citation type="journal article" date="2020" name="Biotechnol. Biofuels">
        <title>New insights from the biogas microbiome by comprehensive genome-resolved metagenomics of nearly 1600 species originating from multiple anaerobic digesters.</title>
        <authorList>
            <person name="Campanaro S."/>
            <person name="Treu L."/>
            <person name="Rodriguez-R L.M."/>
            <person name="Kovalovszki A."/>
            <person name="Ziels R.M."/>
            <person name="Maus I."/>
            <person name="Zhu X."/>
            <person name="Kougias P.G."/>
            <person name="Basile A."/>
            <person name="Luo G."/>
            <person name="Schluter A."/>
            <person name="Konstantinidis K.T."/>
            <person name="Angelidaki I."/>
        </authorList>
    </citation>
    <scope>NUCLEOTIDE SEQUENCE [LARGE SCALE GENOMIC DNA]</scope>
    <source>
        <strain evidence="3">AS06rmzACSIP_256</strain>
    </source>
</reference>
<proteinExistence type="inferred from homology"/>
<dbReference type="HAMAP" id="MF_01527_B">
    <property type="entry name" value="GTP_cyclohydrol_B"/>
    <property type="match status" value="1"/>
</dbReference>
<dbReference type="EC" id="3.5.4.16" evidence="2"/>
<dbReference type="AlphaFoldDB" id="A0A7X7LU73"/>
<gene>
    <name evidence="2" type="primary">folE2</name>
    <name evidence="3" type="ORF">GX576_02405</name>
</gene>
<dbReference type="UniPathway" id="UPA00848">
    <property type="reaction ID" value="UER00151"/>
</dbReference>
<evidence type="ECO:0000313" key="3">
    <source>
        <dbReference type="EMBL" id="NLF53257.1"/>
    </source>
</evidence>
<dbReference type="InterPro" id="IPR003801">
    <property type="entry name" value="GTP_cyclohydrolase_FolE2/MptA"/>
</dbReference>
<comment type="similarity">
    <text evidence="2">Belongs to the GTP cyclohydrolase IV family.</text>
</comment>
<evidence type="ECO:0000313" key="4">
    <source>
        <dbReference type="Proteomes" id="UP000536534"/>
    </source>
</evidence>
<organism evidence="3 4">
    <name type="scientific">Thauera phenolivorans</name>
    <dbReference type="NCBI Taxonomy" id="1792543"/>
    <lineage>
        <taxon>Bacteria</taxon>
        <taxon>Pseudomonadati</taxon>
        <taxon>Pseudomonadota</taxon>
        <taxon>Betaproteobacteria</taxon>
        <taxon>Rhodocyclales</taxon>
        <taxon>Zoogloeaceae</taxon>
        <taxon>Thauera</taxon>
    </lineage>
</organism>
<name>A0A7X7LU73_9RHOO</name>
<dbReference type="GO" id="GO:0003934">
    <property type="term" value="F:GTP cyclohydrolase I activity"/>
    <property type="evidence" value="ECO:0007669"/>
    <property type="project" value="UniProtKB-UniRule"/>
</dbReference>
<comment type="pathway">
    <text evidence="2">Cofactor biosynthesis; 7,8-dihydroneopterin triphosphate biosynthesis; 7,8-dihydroneopterin triphosphate from GTP: step 1/1.</text>
</comment>
<dbReference type="PANTHER" id="PTHR36445">
    <property type="entry name" value="GTP CYCLOHYDROLASE MPTA"/>
    <property type="match status" value="1"/>
</dbReference>
<sequence length="269" mass="30374">MNSPAACAIPDIQSSADTRRIAIDKVGIKSIRHPVRVAEREGGVQHTVATFNMYVGLPHDFKGTHMSRFVDILNGNEREISVESFEPMLRAMVERLEAETGHVEMSFPYFINKTAPVSGVRSLMDYEVTFTGEIRARGEYRFTLKVVVPVTSLCPCSKGISAYGAHNQRSHVTVTATLNDHLWIEEIVRLVEKQASCEVFGLLKRPDEKWVTERAYDNPKFVEDMVRDVAAMLEAEPRIDAYVVESENFESIHNHSAYALIERDKRTTA</sequence>
<comment type="caution">
    <text evidence="3">The sequence shown here is derived from an EMBL/GenBank/DDBJ whole genome shotgun (WGS) entry which is preliminary data.</text>
</comment>